<comment type="caution">
    <text evidence="1">The sequence shown here is derived from an EMBL/GenBank/DDBJ whole genome shotgun (WGS) entry which is preliminary data.</text>
</comment>
<evidence type="ECO:0000313" key="2">
    <source>
        <dbReference type="EMBL" id="NYI39797.1"/>
    </source>
</evidence>
<evidence type="ECO:0000313" key="3">
    <source>
        <dbReference type="Proteomes" id="UP000587211"/>
    </source>
</evidence>
<evidence type="ECO:0000313" key="1">
    <source>
        <dbReference type="EMBL" id="MBD1269549.1"/>
    </source>
</evidence>
<evidence type="ECO:0000313" key="4">
    <source>
        <dbReference type="Proteomes" id="UP000659061"/>
    </source>
</evidence>
<protein>
    <submittedName>
        <fullName evidence="1">Uncharacterized protein</fullName>
    </submittedName>
</protein>
<reference evidence="2 3" key="1">
    <citation type="submission" date="2020-07" db="EMBL/GenBank/DDBJ databases">
        <title>Sequencing the genomes of 1000 actinobacteria strains.</title>
        <authorList>
            <person name="Klenk H.-P."/>
        </authorList>
    </citation>
    <scope>NUCLEOTIDE SEQUENCE [LARGE SCALE GENOMIC DNA]</scope>
    <source>
        <strain evidence="2 3">DSM 19087</strain>
    </source>
</reference>
<organism evidence="1 4">
    <name type="scientific">Aeromicrobium tamlense</name>
    <dbReference type="NCBI Taxonomy" id="375541"/>
    <lineage>
        <taxon>Bacteria</taxon>
        <taxon>Bacillati</taxon>
        <taxon>Actinomycetota</taxon>
        <taxon>Actinomycetes</taxon>
        <taxon>Propionibacteriales</taxon>
        <taxon>Nocardioidaceae</taxon>
        <taxon>Aeromicrobium</taxon>
    </lineage>
</organism>
<dbReference type="EMBL" id="JACWMT010000001">
    <property type="protein sequence ID" value="MBD1269549.1"/>
    <property type="molecule type" value="Genomic_DNA"/>
</dbReference>
<dbReference type="EMBL" id="JACBZN010000001">
    <property type="protein sequence ID" value="NYI39797.1"/>
    <property type="molecule type" value="Genomic_DNA"/>
</dbReference>
<sequence length="175" mass="19679">MSDEQRYEWRSHRRSSWGPVRLVRRADAIEATVGDATVTLDLTDRRTAAERQANPFRDAYDDGVPVTLNGERVATITTEGKRSGLGRRQRLAVTGDQRFVLPGMQLTHRGLPKLLTLRSEAGVLVASRRWASPLNMAVVEWSFVREHDLVPPRVAGGTRPEHVALWFAVKEEVTL</sequence>
<dbReference type="Proteomes" id="UP000587211">
    <property type="component" value="Unassembled WGS sequence"/>
</dbReference>
<keyword evidence="3" id="KW-1185">Reference proteome</keyword>
<reference evidence="1" key="2">
    <citation type="submission" date="2020-09" db="EMBL/GenBank/DDBJ databases">
        <title>Novel species in genus Aeromicrobium.</title>
        <authorList>
            <person name="Zhang G."/>
        </authorList>
    </citation>
    <scope>NUCLEOTIDE SEQUENCE</scope>
    <source>
        <strain evidence="1">SSW1-57</strain>
    </source>
</reference>
<proteinExistence type="predicted"/>
<name>A0A8I0FT37_9ACTN</name>
<dbReference type="AlphaFoldDB" id="A0A8I0FT37"/>
<gene>
    <name evidence="2" type="ORF">BJ975_003172</name>
    <name evidence="1" type="ORF">IDH50_04835</name>
</gene>
<accession>A0A8I0FT37</accession>
<dbReference type="Proteomes" id="UP000659061">
    <property type="component" value="Unassembled WGS sequence"/>
</dbReference>
<dbReference type="RefSeq" id="WP_179427741.1">
    <property type="nucleotide sequence ID" value="NZ_BAAAMP010000002.1"/>
</dbReference>